<comment type="caution">
    <text evidence="8">The sequence shown here is derived from an EMBL/GenBank/DDBJ whole genome shotgun (WGS) entry which is preliminary data.</text>
</comment>
<evidence type="ECO:0000259" key="7">
    <source>
        <dbReference type="Pfam" id="PF00150"/>
    </source>
</evidence>
<organism evidence="8 9">
    <name type="scientific">Dokdonia genika</name>
    <dbReference type="NCBI Taxonomy" id="308113"/>
    <lineage>
        <taxon>Bacteria</taxon>
        <taxon>Pseudomonadati</taxon>
        <taxon>Bacteroidota</taxon>
        <taxon>Flavobacteriia</taxon>
        <taxon>Flavobacteriales</taxon>
        <taxon>Flavobacteriaceae</taxon>
        <taxon>Dokdonia</taxon>
    </lineage>
</organism>
<evidence type="ECO:0000313" key="9">
    <source>
        <dbReference type="Proteomes" id="UP001595878"/>
    </source>
</evidence>
<keyword evidence="6" id="KW-0472">Membrane</keyword>
<dbReference type="Pfam" id="PF00150">
    <property type="entry name" value="Cellulase"/>
    <property type="match status" value="1"/>
</dbReference>
<accession>A0ABV9LCP8</accession>
<protein>
    <recommendedName>
        <fullName evidence="2">mannan endo-1,4-beta-mannosidase</fullName>
        <ecNumber evidence="2">3.2.1.78</ecNumber>
    </recommendedName>
</protein>
<gene>
    <name evidence="8" type="ORF">ACFO5T_12875</name>
</gene>
<dbReference type="InterPro" id="IPR001547">
    <property type="entry name" value="Glyco_hydro_5"/>
</dbReference>
<dbReference type="InterPro" id="IPR045053">
    <property type="entry name" value="MAN-like"/>
</dbReference>
<keyword evidence="9" id="KW-1185">Reference proteome</keyword>
<dbReference type="Proteomes" id="UP001595878">
    <property type="component" value="Unassembled WGS sequence"/>
</dbReference>
<name>A0ABV9LCP8_9FLAO</name>
<proteinExistence type="inferred from homology"/>
<dbReference type="SUPFAM" id="SSF51445">
    <property type="entry name" value="(Trans)glycosidases"/>
    <property type="match status" value="1"/>
</dbReference>
<sequence length="504" mass="58079">MKTNKTLYRILILAGFILINVGILFGISQVIGFLNTGADRSKMLHLDETKERHYVPQVTWESIENPGRPMEEANLTSIEEDYLDAWYVKNRAFYTGENAGVFDHFTEQARGKVEDLITLNNEENVYIESTTLTHHLSLEFYSADGTLVVLTDRNVTGLERVFKNEQFLVERSFNDDYKIILLLEDGFWRVRHFEKVASHPVDDAQKEAIPLDLAMLEGINYYPQGSPWDTFGATFSKDTLAADFKIINDLKLNSIRVFVGFEDFGKARVPREKLEKLTSLLDEAQAANLKVVVTLFDFYGDYRIQDWTITNAHLYSIVTHIKDHPALLGWDIKNEPNLDYESRGQREVLSWLNQTIDYLKTLDNEHPVTIGWSSPEAALHLENKVDLVSYHYYKDLKDLGAAHKSITDVTSKPVVLQEFGLAAYHGLWNPIGPDEEDQAAYYTEFYKTQKRDSIHYLSWTLYDFRDIPSEVAGRLPWRKNKQAFFGIVNTFGVKDDAYLVIKNR</sequence>
<evidence type="ECO:0000313" key="8">
    <source>
        <dbReference type="EMBL" id="MFC4691325.1"/>
    </source>
</evidence>
<keyword evidence="4 5" id="KW-0326">Glycosidase</keyword>
<dbReference type="EC" id="3.2.1.78" evidence="2"/>
<evidence type="ECO:0000256" key="6">
    <source>
        <dbReference type="SAM" id="Phobius"/>
    </source>
</evidence>
<evidence type="ECO:0000256" key="3">
    <source>
        <dbReference type="ARBA" id="ARBA00022801"/>
    </source>
</evidence>
<dbReference type="Gene3D" id="3.20.20.80">
    <property type="entry name" value="Glycosidases"/>
    <property type="match status" value="1"/>
</dbReference>
<evidence type="ECO:0000256" key="4">
    <source>
        <dbReference type="ARBA" id="ARBA00023295"/>
    </source>
</evidence>
<dbReference type="InterPro" id="IPR018087">
    <property type="entry name" value="Glyco_hydro_5_CS"/>
</dbReference>
<dbReference type="EMBL" id="JBHSHB010000024">
    <property type="protein sequence ID" value="MFC4691325.1"/>
    <property type="molecule type" value="Genomic_DNA"/>
</dbReference>
<dbReference type="PROSITE" id="PS00659">
    <property type="entry name" value="GLYCOSYL_HYDROL_F5"/>
    <property type="match status" value="1"/>
</dbReference>
<feature type="domain" description="Glycoside hydrolase family 5" evidence="7">
    <location>
        <begin position="236"/>
        <end position="462"/>
    </location>
</feature>
<dbReference type="InterPro" id="IPR017853">
    <property type="entry name" value="GH"/>
</dbReference>
<evidence type="ECO:0000256" key="2">
    <source>
        <dbReference type="ARBA" id="ARBA00012706"/>
    </source>
</evidence>
<feature type="transmembrane region" description="Helical" evidence="6">
    <location>
        <begin position="7"/>
        <end position="34"/>
    </location>
</feature>
<evidence type="ECO:0000256" key="1">
    <source>
        <dbReference type="ARBA" id="ARBA00001678"/>
    </source>
</evidence>
<comment type="similarity">
    <text evidence="5">Belongs to the glycosyl hydrolase 5 (cellulase A) family.</text>
</comment>
<keyword evidence="6" id="KW-1133">Transmembrane helix</keyword>
<evidence type="ECO:0000256" key="5">
    <source>
        <dbReference type="RuleBase" id="RU361153"/>
    </source>
</evidence>
<dbReference type="PANTHER" id="PTHR31451">
    <property type="match status" value="1"/>
</dbReference>
<dbReference type="RefSeq" id="WP_380035078.1">
    <property type="nucleotide sequence ID" value="NZ_JBHSHB010000024.1"/>
</dbReference>
<keyword evidence="6" id="KW-0812">Transmembrane</keyword>
<keyword evidence="3 5" id="KW-0378">Hydrolase</keyword>
<reference evidence="9" key="1">
    <citation type="journal article" date="2019" name="Int. J. Syst. Evol. Microbiol.">
        <title>The Global Catalogue of Microorganisms (GCM) 10K type strain sequencing project: providing services to taxonomists for standard genome sequencing and annotation.</title>
        <authorList>
            <consortium name="The Broad Institute Genomics Platform"/>
            <consortium name="The Broad Institute Genome Sequencing Center for Infectious Disease"/>
            <person name="Wu L."/>
            <person name="Ma J."/>
        </authorList>
    </citation>
    <scope>NUCLEOTIDE SEQUENCE [LARGE SCALE GENOMIC DNA]</scope>
    <source>
        <strain evidence="9">CGMCC 4.7427</strain>
    </source>
</reference>
<comment type="catalytic activity">
    <reaction evidence="1">
        <text>Random hydrolysis of (1-&gt;4)-beta-D-mannosidic linkages in mannans, galactomannans and glucomannans.</text>
        <dbReference type="EC" id="3.2.1.78"/>
    </reaction>
</comment>